<dbReference type="InterPro" id="IPR056934">
    <property type="entry name" value="SH3_Rv0428c"/>
</dbReference>
<dbReference type="Pfam" id="PF24551">
    <property type="entry name" value="SH3_Rv0428c"/>
    <property type="match status" value="1"/>
</dbReference>
<dbReference type="AlphaFoldDB" id="A0A3M2L9T7"/>
<dbReference type="SUPFAM" id="SSF55729">
    <property type="entry name" value="Acyl-CoA N-acyltransferases (Nat)"/>
    <property type="match status" value="1"/>
</dbReference>
<dbReference type="PROSITE" id="PS51186">
    <property type="entry name" value="GNAT"/>
    <property type="match status" value="1"/>
</dbReference>
<dbReference type="Proteomes" id="UP000279275">
    <property type="component" value="Unassembled WGS sequence"/>
</dbReference>
<dbReference type="GO" id="GO:0016747">
    <property type="term" value="F:acyltransferase activity, transferring groups other than amino-acyl groups"/>
    <property type="evidence" value="ECO:0007669"/>
    <property type="project" value="InterPro"/>
</dbReference>
<dbReference type="Gene3D" id="3.40.630.30">
    <property type="match status" value="1"/>
</dbReference>
<keyword evidence="2" id="KW-0808">Transferase</keyword>
<comment type="caution">
    <text evidence="2">The sequence shown here is derived from an EMBL/GenBank/DDBJ whole genome shotgun (WGS) entry which is preliminary data.</text>
</comment>
<organism evidence="2 3">
    <name type="scientific">Nocardia stercoris</name>
    <dbReference type="NCBI Taxonomy" id="2483361"/>
    <lineage>
        <taxon>Bacteria</taxon>
        <taxon>Bacillati</taxon>
        <taxon>Actinomycetota</taxon>
        <taxon>Actinomycetes</taxon>
        <taxon>Mycobacteriales</taxon>
        <taxon>Nocardiaceae</taxon>
        <taxon>Nocardia</taxon>
    </lineage>
</organism>
<proteinExistence type="predicted"/>
<dbReference type="RefSeq" id="WP_122187273.1">
    <property type="nucleotide sequence ID" value="NZ_RFFH01000002.1"/>
</dbReference>
<dbReference type="InterPro" id="IPR056935">
    <property type="entry name" value="Rv0428c-like_C"/>
</dbReference>
<gene>
    <name evidence="2" type="ORF">EBN03_08185</name>
</gene>
<accession>A0A3M2L9T7</accession>
<dbReference type="InterPro" id="IPR016181">
    <property type="entry name" value="Acyl_CoA_acyltransferase"/>
</dbReference>
<feature type="domain" description="N-acetyltransferase" evidence="1">
    <location>
        <begin position="169"/>
        <end position="321"/>
    </location>
</feature>
<protein>
    <submittedName>
        <fullName evidence="2">GNAT family N-acetyltransferase</fullName>
    </submittedName>
</protein>
<dbReference type="Pfam" id="PF24553">
    <property type="entry name" value="Rv0428c_C"/>
    <property type="match status" value="1"/>
</dbReference>
<dbReference type="EMBL" id="RFFH01000002">
    <property type="protein sequence ID" value="RMI34351.1"/>
    <property type="molecule type" value="Genomic_DNA"/>
</dbReference>
<keyword evidence="3" id="KW-1185">Reference proteome</keyword>
<dbReference type="InterPro" id="IPR000182">
    <property type="entry name" value="GNAT_dom"/>
</dbReference>
<reference evidence="2 3" key="1">
    <citation type="submission" date="2018-10" db="EMBL/GenBank/DDBJ databases">
        <title>Isolation from cow dung.</title>
        <authorList>
            <person name="Ling L."/>
        </authorList>
    </citation>
    <scope>NUCLEOTIDE SEQUENCE [LARGE SCALE GENOMIC DNA]</scope>
    <source>
        <strain evidence="2 3">NEAU-LL90</strain>
    </source>
</reference>
<name>A0A3M2L9T7_9NOCA</name>
<dbReference type="CDD" id="cd04301">
    <property type="entry name" value="NAT_SF"/>
    <property type="match status" value="1"/>
</dbReference>
<evidence type="ECO:0000313" key="3">
    <source>
        <dbReference type="Proteomes" id="UP000279275"/>
    </source>
</evidence>
<sequence length="321" mass="34416">MTSTELSDIPLGRRVVVRYRLPAGSELRFTDVIGELTAIDPVTVRTAEGATVVIPDGTVVAVKPLGPRPIRTGEIRALELAAAAGWPGTAHEWIDGWLLHAGAGYTRRANSAVPLGAPGAPADLSHDTLHRIGRWYTDHGLPVQLRLPDRLAPPPPGWRTWGETVVLGLDIENFVLPQGPPMVRVDAEPNREWLELHRFAGEDAPAPLPPPPDPAVLTAVLDGEVGFATLGLPSPLAIGRGAITGSGDERTWVGLSCIAVAAPHRRHGLGALVCAELIRWGHNRGATHAYVQVAAGNEAALSLYRELGFLDHHRYRYCAPE</sequence>
<dbReference type="OrthoDB" id="9775595at2"/>
<evidence type="ECO:0000259" key="1">
    <source>
        <dbReference type="PROSITE" id="PS51186"/>
    </source>
</evidence>
<evidence type="ECO:0000313" key="2">
    <source>
        <dbReference type="EMBL" id="RMI34351.1"/>
    </source>
</evidence>